<dbReference type="Pfam" id="PF01458">
    <property type="entry name" value="SUFBD_core"/>
    <property type="match status" value="1"/>
</dbReference>
<dbReference type="AlphaFoldDB" id="A0A1N7LCH2"/>
<dbReference type="SUPFAM" id="SSF101960">
    <property type="entry name" value="Stabilizer of iron transporter SufD"/>
    <property type="match status" value="1"/>
</dbReference>
<dbReference type="InterPro" id="IPR037284">
    <property type="entry name" value="SUF_FeS_clus_asmbl_SufBD_sf"/>
</dbReference>
<evidence type="ECO:0000259" key="2">
    <source>
        <dbReference type="Pfam" id="PF01458"/>
    </source>
</evidence>
<dbReference type="InterPro" id="IPR011542">
    <property type="entry name" value="SUF_FeS_clus_asmbl_SufD"/>
</dbReference>
<keyword evidence="5" id="KW-1185">Reference proteome</keyword>
<dbReference type="GO" id="GO:0016226">
    <property type="term" value="P:iron-sulfur cluster assembly"/>
    <property type="evidence" value="ECO:0007669"/>
    <property type="project" value="InterPro"/>
</dbReference>
<name>A0A1N7LCH2_9BACT</name>
<dbReference type="NCBIfam" id="TIGR01981">
    <property type="entry name" value="sufD"/>
    <property type="match status" value="1"/>
</dbReference>
<dbReference type="InterPro" id="IPR000825">
    <property type="entry name" value="SUF_FeS_clus_asmbl_SufBD_core"/>
</dbReference>
<dbReference type="Pfam" id="PF19295">
    <property type="entry name" value="SufBD_N"/>
    <property type="match status" value="1"/>
</dbReference>
<dbReference type="InterPro" id="IPR045595">
    <property type="entry name" value="SufBD_N"/>
</dbReference>
<protein>
    <submittedName>
        <fullName evidence="4">Iron-regulated ABC transporter permease protein SufD</fullName>
    </submittedName>
</protein>
<dbReference type="OrthoDB" id="9768262at2"/>
<feature type="domain" description="SUF system FeS cluster assembly SufBD N-terminal" evidence="3">
    <location>
        <begin position="19"/>
        <end position="159"/>
    </location>
</feature>
<accession>A0A1N7LCH2</accession>
<dbReference type="RefSeq" id="WP_076499169.1">
    <property type="nucleotide sequence ID" value="NZ_FTOP01000003.1"/>
</dbReference>
<gene>
    <name evidence="4" type="ORF">SAMN05421761_103223</name>
</gene>
<sequence length="425" mass="47666">MTTITKNKVTDLFLLNKPTNSNFVELRKAGLDYLESNGLPALKEEEYKFTQISKRLEQQITNFKSAQPASLSKVLVQKAIFEGFDGDIIVFNNGEFVPTLSIISQQNYSFSLLSDAKPEILGSIAKVENDPFVALNNLAFNDGVFISVPKGKKVEKPIYLLHFNQANQGQVVNQRVLIDVADSAEVTFLENTISLDEESYFSNTVVEVKVAQNSHAHYYRLQNENRQAIVVNNFVTDIHRDATFTSVATQLQGGMLRNNLTMNLLDSGCEGNMYGLYLLNGKTHVDNHTNVDHTKPHADSNELYKGILADSSRGVFNGKIFVRQDAQKTNAFQQNNNILLSEDAIINTKPQLEIWADDVKCSHGCTTGQLDEEALFYLQARGIGKEQARGLLLYAFAGEVMEHILYQPFQQYCTNLIQDRLGSKF</sequence>
<dbReference type="STRING" id="529505.SAMN05421761_103223"/>
<dbReference type="EMBL" id="FTOP01000003">
    <property type="protein sequence ID" value="SIS71509.1"/>
    <property type="molecule type" value="Genomic_DNA"/>
</dbReference>
<evidence type="ECO:0000313" key="5">
    <source>
        <dbReference type="Proteomes" id="UP000186026"/>
    </source>
</evidence>
<comment type="similarity">
    <text evidence="1">Belongs to the iron-sulfur cluster assembly SufBD family.</text>
</comment>
<evidence type="ECO:0000259" key="3">
    <source>
        <dbReference type="Pfam" id="PF19295"/>
    </source>
</evidence>
<feature type="domain" description="SUF system FeS cluster assembly SufBD core" evidence="2">
    <location>
        <begin position="165"/>
        <end position="396"/>
    </location>
</feature>
<dbReference type="PANTHER" id="PTHR43575:SF1">
    <property type="entry name" value="PROTEIN ABCI7, CHLOROPLASTIC"/>
    <property type="match status" value="1"/>
</dbReference>
<dbReference type="PANTHER" id="PTHR43575">
    <property type="entry name" value="PROTEIN ABCI7, CHLOROPLASTIC"/>
    <property type="match status" value="1"/>
</dbReference>
<reference evidence="5" key="1">
    <citation type="submission" date="2017-01" db="EMBL/GenBank/DDBJ databases">
        <authorList>
            <person name="Varghese N."/>
            <person name="Submissions S."/>
        </authorList>
    </citation>
    <scope>NUCLEOTIDE SEQUENCE [LARGE SCALE GENOMIC DNA]</scope>
    <source>
        <strain evidence="5">DSM 46698</strain>
    </source>
</reference>
<organism evidence="4 5">
    <name type="scientific">Belliella pelovolcani</name>
    <dbReference type="NCBI Taxonomy" id="529505"/>
    <lineage>
        <taxon>Bacteria</taxon>
        <taxon>Pseudomonadati</taxon>
        <taxon>Bacteroidota</taxon>
        <taxon>Cytophagia</taxon>
        <taxon>Cytophagales</taxon>
        <taxon>Cyclobacteriaceae</taxon>
        <taxon>Belliella</taxon>
    </lineage>
</organism>
<proteinExistence type="inferred from homology"/>
<dbReference type="InterPro" id="IPR055346">
    <property type="entry name" value="Fe-S_cluster_assembly_SufBD"/>
</dbReference>
<evidence type="ECO:0000313" key="4">
    <source>
        <dbReference type="EMBL" id="SIS71509.1"/>
    </source>
</evidence>
<dbReference type="Proteomes" id="UP000186026">
    <property type="component" value="Unassembled WGS sequence"/>
</dbReference>
<evidence type="ECO:0000256" key="1">
    <source>
        <dbReference type="ARBA" id="ARBA00043967"/>
    </source>
</evidence>